<dbReference type="EMBL" id="LT882681">
    <property type="protein sequence ID" value="SMY25697.1"/>
    <property type="molecule type" value="Genomic_DNA"/>
</dbReference>
<dbReference type="Proteomes" id="UP000215453">
    <property type="component" value="Chromosome 6"/>
</dbReference>
<name>A0A1Y6LMN1_ZYMTR</name>
<proteinExistence type="predicted"/>
<accession>A0A1Y6LMN1</accession>
<sequence length="115" mass="12228">MDGIRNQIFANLRVACPSYTRPGNSTEIVIRFRDGLFYACVCGGADSNRAPEAGIMGPGAHAPVEAMEGLLVTTCCLVEARCAHSFARSTGQITAKMIEGGFVSRSAAEETVRED</sequence>
<reference evidence="1 2" key="1">
    <citation type="submission" date="2016-10" db="EMBL/GenBank/DDBJ databases">
        <authorList>
            <person name="Varghese N."/>
        </authorList>
    </citation>
    <scope>NUCLEOTIDE SEQUENCE [LARGE SCALE GENOMIC DNA]</scope>
</reference>
<dbReference type="AlphaFoldDB" id="A0A1Y6LMN1"/>
<organism evidence="1 2">
    <name type="scientific">Zymoseptoria tritici ST99CH_1A5</name>
    <dbReference type="NCBI Taxonomy" id="1276529"/>
    <lineage>
        <taxon>Eukaryota</taxon>
        <taxon>Fungi</taxon>
        <taxon>Dikarya</taxon>
        <taxon>Ascomycota</taxon>
        <taxon>Pezizomycotina</taxon>
        <taxon>Dothideomycetes</taxon>
        <taxon>Dothideomycetidae</taxon>
        <taxon>Mycosphaerellales</taxon>
        <taxon>Mycosphaerellaceae</taxon>
        <taxon>Zymoseptoria</taxon>
    </lineage>
</organism>
<evidence type="ECO:0000313" key="2">
    <source>
        <dbReference type="Proteomes" id="UP000215453"/>
    </source>
</evidence>
<evidence type="ECO:0000313" key="1">
    <source>
        <dbReference type="EMBL" id="SMY25697.1"/>
    </source>
</evidence>
<protein>
    <submittedName>
        <fullName evidence="1">Uncharacterized protein</fullName>
    </submittedName>
</protein>
<gene>
    <name evidence="1" type="ORF">ZT1A5_G7139</name>
</gene>